<organism evidence="1 2">
    <name type="scientific">Ficus carica</name>
    <name type="common">Common fig</name>
    <dbReference type="NCBI Taxonomy" id="3494"/>
    <lineage>
        <taxon>Eukaryota</taxon>
        <taxon>Viridiplantae</taxon>
        <taxon>Streptophyta</taxon>
        <taxon>Embryophyta</taxon>
        <taxon>Tracheophyta</taxon>
        <taxon>Spermatophyta</taxon>
        <taxon>Magnoliopsida</taxon>
        <taxon>eudicotyledons</taxon>
        <taxon>Gunneridae</taxon>
        <taxon>Pentapetalae</taxon>
        <taxon>rosids</taxon>
        <taxon>fabids</taxon>
        <taxon>Rosales</taxon>
        <taxon>Moraceae</taxon>
        <taxon>Ficeae</taxon>
        <taxon>Ficus</taxon>
    </lineage>
</organism>
<reference evidence="1" key="1">
    <citation type="submission" date="2023-07" db="EMBL/GenBank/DDBJ databases">
        <title>draft genome sequence of fig (Ficus carica).</title>
        <authorList>
            <person name="Takahashi T."/>
            <person name="Nishimura K."/>
        </authorList>
    </citation>
    <scope>NUCLEOTIDE SEQUENCE</scope>
</reference>
<comment type="caution">
    <text evidence="1">The sequence shown here is derived from an EMBL/GenBank/DDBJ whole genome shotgun (WGS) entry which is preliminary data.</text>
</comment>
<gene>
    <name evidence="1" type="ORF">TIFTF001_028927</name>
</gene>
<name>A0AA88DQX0_FICCA</name>
<protein>
    <submittedName>
        <fullName evidence="1">Uncharacterized protein</fullName>
    </submittedName>
</protein>
<dbReference type="EMBL" id="BTGU01000091">
    <property type="protein sequence ID" value="GMN59829.1"/>
    <property type="molecule type" value="Genomic_DNA"/>
</dbReference>
<dbReference type="AlphaFoldDB" id="A0AA88DQX0"/>
<evidence type="ECO:0000313" key="1">
    <source>
        <dbReference type="EMBL" id="GMN59829.1"/>
    </source>
</evidence>
<dbReference type="Proteomes" id="UP001187192">
    <property type="component" value="Unassembled WGS sequence"/>
</dbReference>
<keyword evidence="2" id="KW-1185">Reference proteome</keyword>
<evidence type="ECO:0000313" key="2">
    <source>
        <dbReference type="Proteomes" id="UP001187192"/>
    </source>
</evidence>
<sequence length="238" mass="26504">MKMPKLQLLATRFEDLRMMEFETIVEYNAKICDIANEAFALGEKYSETKLMMNVLLSLAQRKAKEFNAINVKVSSTFNSSVQIPSRKRVNHSIPLGVVRNLKTVAIPPVTSDTVATPAATSSTIVTEIDDSGSDCNSDDDLNDEDIQKKDILKRAMINYEFLAAEKEMKLQETKLQLENTQKSLKMLNFGIAKLDHILSIGKSSRDHHGLGYTGDSSSSKIVFVRGTSIHELNPQSGY</sequence>
<proteinExistence type="predicted"/>
<accession>A0AA88DQX0</accession>